<evidence type="ECO:0000313" key="2">
    <source>
        <dbReference type="Proteomes" id="UP000250257"/>
    </source>
</evidence>
<dbReference type="Proteomes" id="UP000250257">
    <property type="component" value="Unassembled WGS sequence"/>
</dbReference>
<evidence type="ECO:0000313" key="1">
    <source>
        <dbReference type="EMBL" id="SQC68875.1"/>
    </source>
</evidence>
<reference evidence="1 2" key="1">
    <citation type="submission" date="2018-06" db="EMBL/GenBank/DDBJ databases">
        <authorList>
            <consortium name="Pathogen Informatics"/>
            <person name="Doyle S."/>
        </authorList>
    </citation>
    <scope>NUCLEOTIDE SEQUENCE [LARGE SCALE GENOMIC DNA]</scope>
    <source>
        <strain evidence="1 2">NCTC13940</strain>
    </source>
</reference>
<protein>
    <submittedName>
        <fullName evidence="1">Uncharacterized protein</fullName>
    </submittedName>
</protein>
<dbReference type="EMBL" id="UAWT01000012">
    <property type="protein sequence ID" value="SQC68875.1"/>
    <property type="molecule type" value="Genomic_DNA"/>
</dbReference>
<sequence>MNTILASTLIREMIDMYIELKENQGGDKK</sequence>
<name>A0A2X3HDW9_9LIST</name>
<dbReference type="AlphaFoldDB" id="A0A2X3HDW9"/>
<accession>A0A2X3HDW9</accession>
<proteinExistence type="predicted"/>
<gene>
    <name evidence="1" type="ORF">NCTC13940_01303</name>
</gene>
<organism evidence="1 2">
    <name type="scientific">Listeria fleischmannii subsp. fleischmannii</name>
    <dbReference type="NCBI Taxonomy" id="1671902"/>
    <lineage>
        <taxon>Bacteria</taxon>
        <taxon>Bacillati</taxon>
        <taxon>Bacillota</taxon>
        <taxon>Bacilli</taxon>
        <taxon>Bacillales</taxon>
        <taxon>Listeriaceae</taxon>
        <taxon>Listeria</taxon>
    </lineage>
</organism>